<reference evidence="2" key="1">
    <citation type="journal article" date="2014" name="PLoS Genet.">
        <title>Signature Gene Expression Reveals Novel Clues to the Molecular Mechanisms of Dimorphic Transition in Penicillium marneffei.</title>
        <authorList>
            <person name="Yang E."/>
            <person name="Wang G."/>
            <person name="Cai J."/>
            <person name="Woo P.C."/>
            <person name="Lau S.K."/>
            <person name="Yuen K.-Y."/>
            <person name="Chow W.-N."/>
            <person name="Lin X."/>
        </authorList>
    </citation>
    <scope>NUCLEOTIDE SEQUENCE [LARGE SCALE GENOMIC DNA]</scope>
    <source>
        <strain evidence="2">PM1</strain>
    </source>
</reference>
<evidence type="ECO:0000313" key="2">
    <source>
        <dbReference type="EMBL" id="KFX49523.1"/>
    </source>
</evidence>
<dbReference type="HOGENOM" id="CLU_3428565_0_0_1"/>
<evidence type="ECO:0000256" key="1">
    <source>
        <dbReference type="SAM" id="MobiDB-lite"/>
    </source>
</evidence>
<name>A0A093XWB3_TALMA</name>
<organism evidence="2">
    <name type="scientific">Talaromyces marneffei PM1</name>
    <dbReference type="NCBI Taxonomy" id="1077442"/>
    <lineage>
        <taxon>Eukaryota</taxon>
        <taxon>Fungi</taxon>
        <taxon>Dikarya</taxon>
        <taxon>Ascomycota</taxon>
        <taxon>Pezizomycotina</taxon>
        <taxon>Eurotiomycetes</taxon>
        <taxon>Eurotiomycetidae</taxon>
        <taxon>Eurotiales</taxon>
        <taxon>Trichocomaceae</taxon>
        <taxon>Talaromyces</taxon>
        <taxon>Talaromyces sect. Talaromyces</taxon>
    </lineage>
</organism>
<dbReference type="EMBL" id="JPOX01000009">
    <property type="protein sequence ID" value="KFX49523.1"/>
    <property type="molecule type" value="Genomic_DNA"/>
</dbReference>
<gene>
    <name evidence="2" type="ORF">GQ26_0091530</name>
</gene>
<feature type="region of interest" description="Disordered" evidence="1">
    <location>
        <begin position="1"/>
        <end position="20"/>
    </location>
</feature>
<comment type="caution">
    <text evidence="2">The sequence shown here is derived from an EMBL/GenBank/DDBJ whole genome shotgun (WGS) entry which is preliminary data.</text>
</comment>
<dbReference type="AlphaFoldDB" id="A0A093XWB3"/>
<sequence>MAGMSIISLLTGSESINQSH</sequence>
<feature type="compositionally biased region" description="Polar residues" evidence="1">
    <location>
        <begin position="8"/>
        <end position="20"/>
    </location>
</feature>
<proteinExistence type="predicted"/>
<protein>
    <submittedName>
        <fullName evidence="2">Uncharacterized protein</fullName>
    </submittedName>
</protein>
<accession>A0A093XWB3</accession>